<keyword evidence="1" id="KW-1133">Transmembrane helix</keyword>
<dbReference type="Proteomes" id="UP000180098">
    <property type="component" value="Unassembled WGS sequence"/>
</dbReference>
<feature type="transmembrane region" description="Helical" evidence="1">
    <location>
        <begin position="6"/>
        <end position="29"/>
    </location>
</feature>
<accession>A0A1S2LK29</accession>
<keyword evidence="1" id="KW-0472">Membrane</keyword>
<protein>
    <recommendedName>
        <fullName evidence="4">DUF2651 domain-containing protein</fullName>
    </recommendedName>
</protein>
<evidence type="ECO:0000313" key="2">
    <source>
        <dbReference type="EMBL" id="OIJ12872.1"/>
    </source>
</evidence>
<comment type="caution">
    <text evidence="2">The sequence shown here is derived from an EMBL/GenBank/DDBJ whole genome shotgun (WGS) entry which is preliminary data.</text>
</comment>
<name>A0A1S2LK29_9BACI</name>
<proteinExistence type="predicted"/>
<evidence type="ECO:0000256" key="1">
    <source>
        <dbReference type="SAM" id="Phobius"/>
    </source>
</evidence>
<gene>
    <name evidence="2" type="ORF">BKP35_09900</name>
</gene>
<keyword evidence="1" id="KW-0812">Transmembrane</keyword>
<sequence>MAWLHIVILIGLISIIVPAMFSILLCFQLSNFLRSLLISLVSIAFTVTVTFYIYSDWLLYIMIAAVVLLSAIAGFLTYYIFKKYGNGRKFSFEDIKAG</sequence>
<dbReference type="AlphaFoldDB" id="A0A1S2LK29"/>
<feature type="transmembrane region" description="Helical" evidence="1">
    <location>
        <begin position="36"/>
        <end position="54"/>
    </location>
</feature>
<feature type="transmembrane region" description="Helical" evidence="1">
    <location>
        <begin position="60"/>
        <end position="81"/>
    </location>
</feature>
<keyword evidence="3" id="KW-1185">Reference proteome</keyword>
<dbReference type="RefSeq" id="WP_071313179.1">
    <property type="nucleotide sequence ID" value="NZ_MLQQ01000018.1"/>
</dbReference>
<organism evidence="2 3">
    <name type="scientific">Anaerobacillus arseniciselenatis</name>
    <dbReference type="NCBI Taxonomy" id="85682"/>
    <lineage>
        <taxon>Bacteria</taxon>
        <taxon>Bacillati</taxon>
        <taxon>Bacillota</taxon>
        <taxon>Bacilli</taxon>
        <taxon>Bacillales</taxon>
        <taxon>Bacillaceae</taxon>
        <taxon>Anaerobacillus</taxon>
    </lineage>
</organism>
<evidence type="ECO:0000313" key="3">
    <source>
        <dbReference type="Proteomes" id="UP000180098"/>
    </source>
</evidence>
<evidence type="ECO:0008006" key="4">
    <source>
        <dbReference type="Google" id="ProtNLM"/>
    </source>
</evidence>
<dbReference type="EMBL" id="MLQQ01000018">
    <property type="protein sequence ID" value="OIJ12872.1"/>
    <property type="molecule type" value="Genomic_DNA"/>
</dbReference>
<reference evidence="2 3" key="1">
    <citation type="submission" date="2016-10" db="EMBL/GenBank/DDBJ databases">
        <title>Draft genome sequences of four alkaliphilic bacteria belonging to the Anaerobacillus genus.</title>
        <authorList>
            <person name="Bassil N.M."/>
            <person name="Lloyd J.R."/>
        </authorList>
    </citation>
    <scope>NUCLEOTIDE SEQUENCE [LARGE SCALE GENOMIC DNA]</scope>
    <source>
        <strain evidence="2 3">DSM 15340</strain>
    </source>
</reference>